<dbReference type="Proteomes" id="UP001175271">
    <property type="component" value="Unassembled WGS sequence"/>
</dbReference>
<feature type="signal peptide" evidence="1">
    <location>
        <begin position="1"/>
        <end position="18"/>
    </location>
</feature>
<evidence type="ECO:0008006" key="4">
    <source>
        <dbReference type="Google" id="ProtNLM"/>
    </source>
</evidence>
<gene>
    <name evidence="2" type="ORF">QR680_013394</name>
</gene>
<feature type="chain" id="PRO_5041321830" description="Fatty-acid and retinol-binding protein 1" evidence="1">
    <location>
        <begin position="19"/>
        <end position="193"/>
    </location>
</feature>
<dbReference type="AlphaFoldDB" id="A0AA39I6Q9"/>
<accession>A0AA39I6Q9</accession>
<name>A0AA39I6Q9_9BILA</name>
<evidence type="ECO:0000313" key="3">
    <source>
        <dbReference type="Proteomes" id="UP001175271"/>
    </source>
</evidence>
<keyword evidence="3" id="KW-1185">Reference proteome</keyword>
<proteinExistence type="predicted"/>
<evidence type="ECO:0000313" key="2">
    <source>
        <dbReference type="EMBL" id="KAK0418140.1"/>
    </source>
</evidence>
<evidence type="ECO:0000256" key="1">
    <source>
        <dbReference type="SAM" id="SignalP"/>
    </source>
</evidence>
<reference evidence="2" key="1">
    <citation type="submission" date="2023-06" db="EMBL/GenBank/DDBJ databases">
        <title>Genomic analysis of the entomopathogenic nematode Steinernema hermaphroditum.</title>
        <authorList>
            <person name="Schwarz E.M."/>
            <person name="Heppert J.K."/>
            <person name="Baniya A."/>
            <person name="Schwartz H.T."/>
            <person name="Tan C.-H."/>
            <person name="Antoshechkin I."/>
            <person name="Sternberg P.W."/>
            <person name="Goodrich-Blair H."/>
            <person name="Dillman A.R."/>
        </authorList>
    </citation>
    <scope>NUCLEOTIDE SEQUENCE</scope>
    <source>
        <strain evidence="2">PS9179</strain>
        <tissue evidence="2">Whole animal</tissue>
    </source>
</reference>
<comment type="caution">
    <text evidence="2">The sequence shown here is derived from an EMBL/GenBank/DDBJ whole genome shotgun (WGS) entry which is preliminary data.</text>
</comment>
<dbReference type="Gene3D" id="1.20.120.1100">
    <property type="match status" value="1"/>
</dbReference>
<organism evidence="2 3">
    <name type="scientific">Steinernema hermaphroditum</name>
    <dbReference type="NCBI Taxonomy" id="289476"/>
    <lineage>
        <taxon>Eukaryota</taxon>
        <taxon>Metazoa</taxon>
        <taxon>Ecdysozoa</taxon>
        <taxon>Nematoda</taxon>
        <taxon>Chromadorea</taxon>
        <taxon>Rhabditida</taxon>
        <taxon>Tylenchina</taxon>
        <taxon>Panagrolaimomorpha</taxon>
        <taxon>Strongyloidoidea</taxon>
        <taxon>Steinernematidae</taxon>
        <taxon>Steinernema</taxon>
    </lineage>
</organism>
<sequence>MKVLLVVVLLVSLGSVRAKYGYNCDPALKPCFSAQMKVLHFLLSNVFRATIPREIQLLAASIDEQDYEAVSFFINATKILRSHEAFFPLSRVFPLVQLKDKKLHDKVAAIFHGIMAKVNKLTPPAKTVALQGLDYFDRYFFLNENRKATEAAEKKLAAAFDALSPPEKAEIEQIYPAAKGQYRGIFSKHYEHV</sequence>
<keyword evidence="1" id="KW-0732">Signal</keyword>
<protein>
    <recommendedName>
        <fullName evidence="4">Fatty-acid and retinol-binding protein 1</fullName>
    </recommendedName>
</protein>
<dbReference type="EMBL" id="JAUCMV010000002">
    <property type="protein sequence ID" value="KAK0418140.1"/>
    <property type="molecule type" value="Genomic_DNA"/>
</dbReference>